<sequence>MDCHLVTVEVCVEGSTDERVNLDGLAFNQLWFESLDTEAVQGWCTVEHYRVFGNYFLEHIPNDRTRTLDHSLSRLDVLRLVEVHEALHDERLEQFKSHLLRQTTLVELQLRANDNY</sequence>
<name>A0A1J5Q3G0_9ZZZZ</name>
<comment type="caution">
    <text evidence="1">The sequence shown here is derived from an EMBL/GenBank/DDBJ whole genome shotgun (WGS) entry which is preliminary data.</text>
</comment>
<proteinExistence type="predicted"/>
<gene>
    <name evidence="1" type="ORF">GALL_439230</name>
</gene>
<protein>
    <submittedName>
        <fullName evidence="1">Uncharacterized protein</fullName>
    </submittedName>
</protein>
<dbReference type="EMBL" id="MLJW01002513">
    <property type="protein sequence ID" value="OIQ74428.1"/>
    <property type="molecule type" value="Genomic_DNA"/>
</dbReference>
<evidence type="ECO:0000313" key="1">
    <source>
        <dbReference type="EMBL" id="OIQ74428.1"/>
    </source>
</evidence>
<dbReference type="AlphaFoldDB" id="A0A1J5Q3G0"/>
<accession>A0A1J5Q3G0</accession>
<reference evidence="1" key="1">
    <citation type="submission" date="2016-10" db="EMBL/GenBank/DDBJ databases">
        <title>Sequence of Gallionella enrichment culture.</title>
        <authorList>
            <person name="Poehlein A."/>
            <person name="Muehling M."/>
            <person name="Daniel R."/>
        </authorList>
    </citation>
    <scope>NUCLEOTIDE SEQUENCE</scope>
</reference>
<organism evidence="1">
    <name type="scientific">mine drainage metagenome</name>
    <dbReference type="NCBI Taxonomy" id="410659"/>
    <lineage>
        <taxon>unclassified sequences</taxon>
        <taxon>metagenomes</taxon>
        <taxon>ecological metagenomes</taxon>
    </lineage>
</organism>